<dbReference type="RefSeq" id="WP_209334613.1">
    <property type="nucleotide sequence ID" value="NZ_JAGIYY010000002.1"/>
</dbReference>
<dbReference type="GO" id="GO:0032259">
    <property type="term" value="P:methylation"/>
    <property type="evidence" value="ECO:0007669"/>
    <property type="project" value="UniProtKB-KW"/>
</dbReference>
<dbReference type="Proteomes" id="UP000666240">
    <property type="component" value="Unassembled WGS sequence"/>
</dbReference>
<evidence type="ECO:0000313" key="3">
    <source>
        <dbReference type="Proteomes" id="UP000666240"/>
    </source>
</evidence>
<dbReference type="NCBIfam" id="TIGR01444">
    <property type="entry name" value="fkbM_fam"/>
    <property type="match status" value="1"/>
</dbReference>
<dbReference type="PANTHER" id="PTHR34203:SF15">
    <property type="entry name" value="SLL1173 PROTEIN"/>
    <property type="match status" value="1"/>
</dbReference>
<feature type="domain" description="Methyltransferase FkbM" evidence="1">
    <location>
        <begin position="79"/>
        <end position="221"/>
    </location>
</feature>
<comment type="caution">
    <text evidence="2">The sequence shown here is derived from an EMBL/GenBank/DDBJ whole genome shotgun (WGS) entry which is preliminary data.</text>
</comment>
<keyword evidence="3" id="KW-1185">Reference proteome</keyword>
<dbReference type="InterPro" id="IPR006342">
    <property type="entry name" value="FkbM_mtfrase"/>
</dbReference>
<keyword evidence="2" id="KW-0808">Transferase</keyword>
<accession>A0A8J7RHK4</accession>
<dbReference type="SUPFAM" id="SSF53335">
    <property type="entry name" value="S-adenosyl-L-methionine-dependent methyltransferases"/>
    <property type="match status" value="1"/>
</dbReference>
<dbReference type="Gene3D" id="3.40.50.150">
    <property type="entry name" value="Vaccinia Virus protein VP39"/>
    <property type="match status" value="1"/>
</dbReference>
<protein>
    <submittedName>
        <fullName evidence="2">FkbM family methyltransferase</fullName>
    </submittedName>
</protein>
<dbReference type="GO" id="GO:0008168">
    <property type="term" value="F:methyltransferase activity"/>
    <property type="evidence" value="ECO:0007669"/>
    <property type="project" value="UniProtKB-KW"/>
</dbReference>
<gene>
    <name evidence="2" type="ORF">J5Y06_07975</name>
</gene>
<organism evidence="2 3">
    <name type="scientific">Tianweitania sediminis</name>
    <dbReference type="NCBI Taxonomy" id="1502156"/>
    <lineage>
        <taxon>Bacteria</taxon>
        <taxon>Pseudomonadati</taxon>
        <taxon>Pseudomonadota</taxon>
        <taxon>Alphaproteobacteria</taxon>
        <taxon>Hyphomicrobiales</taxon>
        <taxon>Phyllobacteriaceae</taxon>
        <taxon>Tianweitania</taxon>
    </lineage>
</organism>
<reference evidence="2" key="1">
    <citation type="submission" date="2021-03" db="EMBL/GenBank/DDBJ databases">
        <title>Genome sequencing and assembly of Tianweitania sediminis.</title>
        <authorList>
            <person name="Chhetri G."/>
        </authorList>
    </citation>
    <scope>NUCLEOTIDE SEQUENCE</scope>
    <source>
        <strain evidence="2">Z8</strain>
    </source>
</reference>
<dbReference type="InterPro" id="IPR029063">
    <property type="entry name" value="SAM-dependent_MTases_sf"/>
</dbReference>
<dbReference type="EMBL" id="JAGIYY010000002">
    <property type="protein sequence ID" value="MBP0438581.1"/>
    <property type="molecule type" value="Genomic_DNA"/>
</dbReference>
<dbReference type="AlphaFoldDB" id="A0A8J7RHK4"/>
<dbReference type="Pfam" id="PF05050">
    <property type="entry name" value="Methyltransf_21"/>
    <property type="match status" value="1"/>
</dbReference>
<evidence type="ECO:0000259" key="1">
    <source>
        <dbReference type="Pfam" id="PF05050"/>
    </source>
</evidence>
<proteinExistence type="predicted"/>
<evidence type="ECO:0000313" key="2">
    <source>
        <dbReference type="EMBL" id="MBP0438581.1"/>
    </source>
</evidence>
<keyword evidence="2" id="KW-0489">Methyltransferase</keyword>
<name>A0A8J7RHK4_9HYPH</name>
<dbReference type="InterPro" id="IPR052514">
    <property type="entry name" value="SAM-dependent_MTase"/>
</dbReference>
<dbReference type="PANTHER" id="PTHR34203">
    <property type="entry name" value="METHYLTRANSFERASE, FKBM FAMILY PROTEIN"/>
    <property type="match status" value="1"/>
</dbReference>
<sequence>MSAVAAVPQTAVHPLRRLAEYALRNLVVRRRLPPEFGRRLIFLSPANRLRALQFNVERFEPELLGYVRRFVRSGMTVWDIGANMGSFAFPAAHAVGSTGAVLAIEPDPFNQMLLHRSLAANPDLSVTIVPAAVSDRLALSALEIAARGRAANSLRGADHGSQMGGTRTTYPVVTVTLDWLAEQQPAPDLIKCDAEGAEVWILTGGTELLREKRPLLIMEVPRENSSVVTRLLHEQRYAIFAANRPISASAALPAIGDSWEIVAVPEERVDHWNGA</sequence>